<feature type="region of interest" description="Disordered" evidence="9">
    <location>
        <begin position="206"/>
        <end position="228"/>
    </location>
</feature>
<protein>
    <recommendedName>
        <fullName evidence="4 8">Signal peptidase I</fullName>
        <ecNumber evidence="4 8">3.4.21.89</ecNumber>
    </recommendedName>
</protein>
<evidence type="ECO:0000256" key="2">
    <source>
        <dbReference type="ARBA" id="ARBA00004401"/>
    </source>
</evidence>
<feature type="active site" evidence="7">
    <location>
        <position position="78"/>
    </location>
</feature>
<feature type="domain" description="Peptidase S26" evidence="10">
    <location>
        <begin position="48"/>
        <end position="240"/>
    </location>
</feature>
<dbReference type="Pfam" id="PF10502">
    <property type="entry name" value="Peptidase_S26"/>
    <property type="match status" value="1"/>
</dbReference>
<sequence length="261" mass="28010">MPKAPADPNLTQAIELQRGAPRPSPVPTGLRTKLPLTHKPTSVLQWVRELAIVIVAALVLSLLIKTFVVQPFSIPSGSMQSTLEPGDRVLVSKLTPGVFDLRRGDVVVFSDPDNWLDQPPAKRSGVSGAVVSGLQFVGLYPAGDDHLIKRLIGLPGDKVACCDQQGRLTVNGVPLTEPYLYAGAAPSDERFSIVVPPGRIWVMGDHRNDSADSRAHDDGTGKTGSVPIDKVTGRAIGIIWPVGRGSWLSNYSTTFDKVPDR</sequence>
<evidence type="ECO:0000259" key="10">
    <source>
        <dbReference type="Pfam" id="PF10502"/>
    </source>
</evidence>
<gene>
    <name evidence="11" type="primary">lepB</name>
    <name evidence="11" type="ORF">G9U51_01135</name>
</gene>
<dbReference type="InterPro" id="IPR019758">
    <property type="entry name" value="Pept_S26A_signal_pept_1_CS"/>
</dbReference>
<dbReference type="EC" id="3.4.21.89" evidence="4 8"/>
<dbReference type="AlphaFoldDB" id="A0A967B2E2"/>
<proteinExistence type="inferred from homology"/>
<dbReference type="InterPro" id="IPR000223">
    <property type="entry name" value="Pept_S26A_signal_pept_1"/>
</dbReference>
<evidence type="ECO:0000256" key="4">
    <source>
        <dbReference type="ARBA" id="ARBA00013208"/>
    </source>
</evidence>
<evidence type="ECO:0000256" key="7">
    <source>
        <dbReference type="PIRSR" id="PIRSR600223-1"/>
    </source>
</evidence>
<dbReference type="NCBIfam" id="TIGR02227">
    <property type="entry name" value="sigpep_I_bact"/>
    <property type="match status" value="1"/>
</dbReference>
<keyword evidence="5 8" id="KW-0645">Protease</keyword>
<dbReference type="GO" id="GO:0009003">
    <property type="term" value="F:signal peptidase activity"/>
    <property type="evidence" value="ECO:0007669"/>
    <property type="project" value="UniProtKB-EC"/>
</dbReference>
<dbReference type="PRINTS" id="PR00727">
    <property type="entry name" value="LEADERPTASE"/>
</dbReference>
<dbReference type="GO" id="GO:0005886">
    <property type="term" value="C:plasma membrane"/>
    <property type="evidence" value="ECO:0007669"/>
    <property type="project" value="UniProtKB-SubCell"/>
</dbReference>
<keyword evidence="6 8" id="KW-0378">Hydrolase</keyword>
<dbReference type="PROSITE" id="PS00501">
    <property type="entry name" value="SPASE_I_1"/>
    <property type="match status" value="1"/>
</dbReference>
<reference evidence="11" key="1">
    <citation type="submission" date="2020-03" db="EMBL/GenBank/DDBJ databases">
        <title>Draft sequencing of Calidifontibacter sp. DB0510.</title>
        <authorList>
            <person name="Kim D.-U."/>
        </authorList>
    </citation>
    <scope>NUCLEOTIDE SEQUENCE</scope>
    <source>
        <strain evidence="11">DB0510</strain>
    </source>
</reference>
<evidence type="ECO:0000256" key="1">
    <source>
        <dbReference type="ARBA" id="ARBA00000677"/>
    </source>
</evidence>
<comment type="catalytic activity">
    <reaction evidence="1 8">
        <text>Cleavage of hydrophobic, N-terminal signal or leader sequences from secreted and periplasmic proteins.</text>
        <dbReference type="EC" id="3.4.21.89"/>
    </reaction>
</comment>
<dbReference type="InterPro" id="IPR019756">
    <property type="entry name" value="Pept_S26A_signal_pept_1_Ser-AS"/>
</dbReference>
<evidence type="ECO:0000313" key="11">
    <source>
        <dbReference type="EMBL" id="NHN54387.1"/>
    </source>
</evidence>
<dbReference type="InterPro" id="IPR036286">
    <property type="entry name" value="LexA/Signal_pep-like_sf"/>
</dbReference>
<comment type="subcellular location">
    <subcellularLocation>
        <location evidence="2">Cell membrane</location>
        <topology evidence="2">Single-pass type II membrane protein</topology>
    </subcellularLocation>
    <subcellularLocation>
        <location evidence="8">Membrane</location>
        <topology evidence="8">Single-pass type II membrane protein</topology>
    </subcellularLocation>
</comment>
<evidence type="ECO:0000256" key="6">
    <source>
        <dbReference type="ARBA" id="ARBA00022801"/>
    </source>
</evidence>
<dbReference type="Proteomes" id="UP000744769">
    <property type="component" value="Unassembled WGS sequence"/>
</dbReference>
<evidence type="ECO:0000256" key="5">
    <source>
        <dbReference type="ARBA" id="ARBA00022670"/>
    </source>
</evidence>
<dbReference type="EMBL" id="JAAOIV010000001">
    <property type="protein sequence ID" value="NHN54387.1"/>
    <property type="molecule type" value="Genomic_DNA"/>
</dbReference>
<dbReference type="PROSITE" id="PS00761">
    <property type="entry name" value="SPASE_I_3"/>
    <property type="match status" value="1"/>
</dbReference>
<dbReference type="PANTHER" id="PTHR43390">
    <property type="entry name" value="SIGNAL PEPTIDASE I"/>
    <property type="match status" value="1"/>
</dbReference>
<accession>A0A967B2E2</accession>
<dbReference type="InterPro" id="IPR019533">
    <property type="entry name" value="Peptidase_S26"/>
</dbReference>
<organism evidence="11 12">
    <name type="scientific">Metallococcus carri</name>
    <dbReference type="NCBI Taxonomy" id="1656884"/>
    <lineage>
        <taxon>Bacteria</taxon>
        <taxon>Bacillati</taxon>
        <taxon>Actinomycetota</taxon>
        <taxon>Actinomycetes</taxon>
        <taxon>Micrococcales</taxon>
        <taxon>Dermacoccaceae</taxon>
        <taxon>Metallococcus</taxon>
    </lineage>
</organism>
<feature type="compositionally biased region" description="Basic and acidic residues" evidence="9">
    <location>
        <begin position="206"/>
        <end position="220"/>
    </location>
</feature>
<feature type="active site" evidence="7">
    <location>
        <position position="149"/>
    </location>
</feature>
<evidence type="ECO:0000313" key="12">
    <source>
        <dbReference type="Proteomes" id="UP000744769"/>
    </source>
</evidence>
<dbReference type="SUPFAM" id="SSF51306">
    <property type="entry name" value="LexA/Signal peptidase"/>
    <property type="match status" value="1"/>
</dbReference>
<name>A0A967B2E2_9MICO</name>
<evidence type="ECO:0000256" key="3">
    <source>
        <dbReference type="ARBA" id="ARBA00009370"/>
    </source>
</evidence>
<dbReference type="GO" id="GO:0006465">
    <property type="term" value="P:signal peptide processing"/>
    <property type="evidence" value="ECO:0007669"/>
    <property type="project" value="InterPro"/>
</dbReference>
<comment type="similarity">
    <text evidence="3 8">Belongs to the peptidase S26 family.</text>
</comment>
<evidence type="ECO:0000256" key="8">
    <source>
        <dbReference type="RuleBase" id="RU362042"/>
    </source>
</evidence>
<dbReference type="CDD" id="cd06530">
    <property type="entry name" value="S26_SPase_I"/>
    <property type="match status" value="1"/>
</dbReference>
<evidence type="ECO:0000256" key="9">
    <source>
        <dbReference type="SAM" id="MobiDB-lite"/>
    </source>
</evidence>
<dbReference type="PANTHER" id="PTHR43390:SF1">
    <property type="entry name" value="CHLOROPLAST PROCESSING PEPTIDASE"/>
    <property type="match status" value="1"/>
</dbReference>
<keyword evidence="12" id="KW-1185">Reference proteome</keyword>
<dbReference type="Gene3D" id="2.10.109.10">
    <property type="entry name" value="Umud Fragment, subunit A"/>
    <property type="match status" value="1"/>
</dbReference>
<comment type="caution">
    <text evidence="11">The sequence shown here is derived from an EMBL/GenBank/DDBJ whole genome shotgun (WGS) entry which is preliminary data.</text>
</comment>
<dbReference type="GO" id="GO:0004252">
    <property type="term" value="F:serine-type endopeptidase activity"/>
    <property type="evidence" value="ECO:0007669"/>
    <property type="project" value="InterPro"/>
</dbReference>